<dbReference type="PRINTS" id="PR00080">
    <property type="entry name" value="SDRFAMILY"/>
</dbReference>
<dbReference type="GO" id="GO:0016491">
    <property type="term" value="F:oxidoreductase activity"/>
    <property type="evidence" value="ECO:0007669"/>
    <property type="project" value="UniProtKB-KW"/>
</dbReference>
<dbReference type="OrthoDB" id="9789398at2"/>
<keyword evidence="4" id="KW-1185">Reference proteome</keyword>
<evidence type="ECO:0000313" key="3">
    <source>
        <dbReference type="EMBL" id="TJZ83065.1"/>
    </source>
</evidence>
<dbReference type="FunFam" id="3.40.50.720:FF:000084">
    <property type="entry name" value="Short-chain dehydrogenase reductase"/>
    <property type="match status" value="1"/>
</dbReference>
<evidence type="ECO:0000256" key="1">
    <source>
        <dbReference type="ARBA" id="ARBA00006484"/>
    </source>
</evidence>
<evidence type="ECO:0000256" key="2">
    <source>
        <dbReference type="ARBA" id="ARBA00023002"/>
    </source>
</evidence>
<dbReference type="AlphaFoldDB" id="A0A4U0QMS3"/>
<dbReference type="PROSITE" id="PS00061">
    <property type="entry name" value="ADH_SHORT"/>
    <property type="match status" value="1"/>
</dbReference>
<comment type="caution">
    <text evidence="3">The sequence shown here is derived from an EMBL/GenBank/DDBJ whole genome shotgun (WGS) entry which is preliminary data.</text>
</comment>
<dbReference type="RefSeq" id="WP_136857279.1">
    <property type="nucleotide sequence ID" value="NZ_SUNH01000018.1"/>
</dbReference>
<dbReference type="PRINTS" id="PR00081">
    <property type="entry name" value="GDHRDH"/>
</dbReference>
<accession>A0A4U0QMS3</accession>
<dbReference type="Pfam" id="PF13561">
    <property type="entry name" value="adh_short_C2"/>
    <property type="match status" value="1"/>
</dbReference>
<dbReference type="PANTHER" id="PTHR24321">
    <property type="entry name" value="DEHYDROGENASES, SHORT CHAIN"/>
    <property type="match status" value="1"/>
</dbReference>
<evidence type="ECO:0000313" key="4">
    <source>
        <dbReference type="Proteomes" id="UP000306223"/>
    </source>
</evidence>
<dbReference type="SUPFAM" id="SSF51735">
    <property type="entry name" value="NAD(P)-binding Rossmann-fold domains"/>
    <property type="match status" value="1"/>
</dbReference>
<reference evidence="3 4" key="1">
    <citation type="submission" date="2019-04" db="EMBL/GenBank/DDBJ databases">
        <authorList>
            <person name="Li J."/>
        </authorList>
    </citation>
    <scope>NUCLEOTIDE SEQUENCE [LARGE SCALE GENOMIC DNA]</scope>
    <source>
        <strain evidence="3 4">CCTCC AB2016182</strain>
    </source>
</reference>
<dbReference type="EMBL" id="SUNH01000018">
    <property type="protein sequence ID" value="TJZ83065.1"/>
    <property type="molecule type" value="Genomic_DNA"/>
</dbReference>
<proteinExistence type="inferred from homology"/>
<keyword evidence="2" id="KW-0560">Oxidoreductase</keyword>
<comment type="similarity">
    <text evidence="1">Belongs to the short-chain dehydrogenases/reductases (SDR) family.</text>
</comment>
<organism evidence="3 4">
    <name type="scientific">Paracoccus hibiscisoli</name>
    <dbReference type="NCBI Taxonomy" id="2023261"/>
    <lineage>
        <taxon>Bacteria</taxon>
        <taxon>Pseudomonadati</taxon>
        <taxon>Pseudomonadota</taxon>
        <taxon>Alphaproteobacteria</taxon>
        <taxon>Rhodobacterales</taxon>
        <taxon>Paracoccaceae</taxon>
        <taxon>Paracoccus</taxon>
    </lineage>
</organism>
<gene>
    <name evidence="3" type="ORF">FA740_13385</name>
</gene>
<dbReference type="PANTHER" id="PTHR24321:SF8">
    <property type="entry name" value="ESTRADIOL 17-BETA-DEHYDROGENASE 8-RELATED"/>
    <property type="match status" value="1"/>
</dbReference>
<sequence>MKTALITGGAQGIGRGIVTRLRNDGWRVAVFDLDAEALDELRDQDPDLLCLPVDVGSEAQVAQGMLALDGWLGEGGLDLLVCNAGVADPVSGPIEDLSLADWRRWQDSHVTGAFLTIRRSVPLLRQARGSIVTIASTRALQSEPQTEAYAAAKGALVALTHALAVSLGPQIRANCILPGWIETGPWQKAANRYEPEHSDRDRSQHPVGRVGRVEDIAGLVAWLASDEAGFITGQRFVADGGMSVRMIYAD</sequence>
<name>A0A4U0QMS3_9RHOB</name>
<dbReference type="InterPro" id="IPR020904">
    <property type="entry name" value="Sc_DH/Rdtase_CS"/>
</dbReference>
<dbReference type="InterPro" id="IPR036291">
    <property type="entry name" value="NAD(P)-bd_dom_sf"/>
</dbReference>
<dbReference type="Proteomes" id="UP000306223">
    <property type="component" value="Unassembled WGS sequence"/>
</dbReference>
<dbReference type="Gene3D" id="3.40.50.720">
    <property type="entry name" value="NAD(P)-binding Rossmann-like Domain"/>
    <property type="match status" value="1"/>
</dbReference>
<protein>
    <submittedName>
        <fullName evidence="3">SDR family oxidoreductase</fullName>
    </submittedName>
</protein>
<dbReference type="InterPro" id="IPR002347">
    <property type="entry name" value="SDR_fam"/>
</dbReference>